<name>A0A9W7SI92_9PEZI</name>
<keyword evidence="8" id="KW-1185">Reference proteome</keyword>
<organism evidence="7 8">
    <name type="scientific">Teratosphaeria destructans</name>
    <dbReference type="NCBI Taxonomy" id="418781"/>
    <lineage>
        <taxon>Eukaryota</taxon>
        <taxon>Fungi</taxon>
        <taxon>Dikarya</taxon>
        <taxon>Ascomycota</taxon>
        <taxon>Pezizomycotina</taxon>
        <taxon>Dothideomycetes</taxon>
        <taxon>Dothideomycetidae</taxon>
        <taxon>Mycosphaerellales</taxon>
        <taxon>Teratosphaeriaceae</taxon>
        <taxon>Teratosphaeria</taxon>
    </lineage>
</organism>
<dbReference type="InterPro" id="IPR029058">
    <property type="entry name" value="AB_hydrolase_fold"/>
</dbReference>
<dbReference type="PANTHER" id="PTHR11802">
    <property type="entry name" value="SERINE PROTEASE FAMILY S10 SERINE CARBOXYPEPTIDASE"/>
    <property type="match status" value="1"/>
</dbReference>
<dbReference type="PRINTS" id="PR00724">
    <property type="entry name" value="CRBOXYPTASEC"/>
</dbReference>
<evidence type="ECO:0000256" key="2">
    <source>
        <dbReference type="ARBA" id="ARBA00022645"/>
    </source>
</evidence>
<dbReference type="Gene3D" id="3.40.50.1820">
    <property type="entry name" value="alpha/beta hydrolase"/>
    <property type="match status" value="1"/>
</dbReference>
<dbReference type="Proteomes" id="UP001138500">
    <property type="component" value="Unassembled WGS sequence"/>
</dbReference>
<comment type="similarity">
    <text evidence="1">Belongs to the peptidase S10 family.</text>
</comment>
<accession>A0A9W7SI92</accession>
<dbReference type="InterPro" id="IPR001563">
    <property type="entry name" value="Peptidase_S10"/>
</dbReference>
<evidence type="ECO:0000256" key="4">
    <source>
        <dbReference type="ARBA" id="ARBA00022729"/>
    </source>
</evidence>
<gene>
    <name evidence="7" type="ORF">Tdes44962_MAKER01059</name>
</gene>
<proteinExistence type="inferred from homology"/>
<evidence type="ECO:0000256" key="6">
    <source>
        <dbReference type="ARBA" id="ARBA00023180"/>
    </source>
</evidence>
<keyword evidence="3" id="KW-0645">Protease</keyword>
<dbReference type="PANTHER" id="PTHR11802:SF189">
    <property type="entry name" value="CARBOXYPEPTIDASE"/>
    <property type="match status" value="1"/>
</dbReference>
<evidence type="ECO:0000313" key="7">
    <source>
        <dbReference type="EMBL" id="KAH9810087.1"/>
    </source>
</evidence>
<protein>
    <submittedName>
        <fullName evidence="7">Carboxypeptidase S1 B</fullName>
    </submittedName>
</protein>
<keyword evidence="6" id="KW-0325">Glycoprotein</keyword>
<comment type="caution">
    <text evidence="7">The sequence shown here is derived from an EMBL/GenBank/DDBJ whole genome shotgun (WGS) entry which is preliminary data.</text>
</comment>
<dbReference type="GO" id="GO:0006508">
    <property type="term" value="P:proteolysis"/>
    <property type="evidence" value="ECO:0007669"/>
    <property type="project" value="UniProtKB-KW"/>
</dbReference>
<dbReference type="EMBL" id="RIBY02002533">
    <property type="protein sequence ID" value="KAH9810087.1"/>
    <property type="molecule type" value="Genomic_DNA"/>
</dbReference>
<dbReference type="AlphaFoldDB" id="A0A9W7SI92"/>
<dbReference type="GO" id="GO:0000324">
    <property type="term" value="C:fungal-type vacuole"/>
    <property type="evidence" value="ECO:0007669"/>
    <property type="project" value="TreeGrafter"/>
</dbReference>
<dbReference type="OrthoDB" id="443318at2759"/>
<evidence type="ECO:0000256" key="3">
    <source>
        <dbReference type="ARBA" id="ARBA00022670"/>
    </source>
</evidence>
<sequence>MGLWTWLTLAAAQFPPTPKWDKVIRSRFNNDVTISYKEVPGCLCESTPGVRSWSGYVHIPPFALADLGTTNQSWPINTYIESRHDPANDPTIIWINGGPGGSSSGNALGYNGPCKVHPDANSTYLNPWSWNNEANLIYFDQPVQVGLSYDTPQNISYDLLTGDFTLLNETTGIPEQNLTLHVGTWASTDTYKTSYGSVNAAYAAWHFFQAWYQEFPEQKTTSLSLSGVSYGGKYAPAIFDFFATQNARIANKTWNVTGESAILPLNTLIIENGCIDLPGSWFSYPVLAAHNTYNVSGVNRSTIDEMWDNLNKPGGCLDQAYQCGNLSLLYDPLAVGVNESVNHVCFEAGSYCDRQVQGLWGRSNLSFYDVTLPGDFSRGPPFSQAYLQREWVQEGLGMAVNWTKGSPWVSDAFRREGDFAHPGWVGKLGDLLERGVKVAFVYGDKDFLCNWVGGEALSLAIEWEHTEQFRSAGYAPIETNASYTGGLVRQYGNLSFSRIYEAGHGVSGEQPETVQKLVMRLLRDQDVATGLISDVGDSGYGSVGMANVSGVMNVVDENWRDVLQVCYLYDVGGTCTDEQVEEIRNGSAVVRNYMVVDRNSTRRFPEVVGTGLFPLSCPWLVLSAPSSLVSARRYLGPVIQKYQIPSQCL</sequence>
<keyword evidence="5" id="KW-0378">Hydrolase</keyword>
<dbReference type="GO" id="GO:0004185">
    <property type="term" value="F:serine-type carboxypeptidase activity"/>
    <property type="evidence" value="ECO:0007669"/>
    <property type="project" value="InterPro"/>
</dbReference>
<reference evidence="7 8" key="2">
    <citation type="journal article" date="2021" name="Curr. Genet.">
        <title>Genetic response to nitrogen starvation in the aggressive Eucalyptus foliar pathogen Teratosphaeria destructans.</title>
        <authorList>
            <person name="Havenga M."/>
            <person name="Wingfield B.D."/>
            <person name="Wingfield M.J."/>
            <person name="Dreyer L.L."/>
            <person name="Roets F."/>
            <person name="Aylward J."/>
        </authorList>
    </citation>
    <scope>NUCLEOTIDE SEQUENCE [LARGE SCALE GENOMIC DNA]</scope>
    <source>
        <strain evidence="7">CMW44962</strain>
    </source>
</reference>
<dbReference type="Pfam" id="PF00450">
    <property type="entry name" value="Peptidase_S10"/>
    <property type="match status" value="1"/>
</dbReference>
<reference evidence="7 8" key="1">
    <citation type="journal article" date="2018" name="IMA Fungus">
        <title>IMA Genome-F 10: Nine draft genome sequences of Claviceps purpurea s.lat., including C. arundinis, C. humidiphila, and C. cf. spartinae, pseudomolecules for the pitch canker pathogen Fusarium circinatum, draft genome of Davidsoniella eucalypti, Grosmannia galeiformis, Quambalaria eucalypti, and Teratosphaeria destructans.</title>
        <authorList>
            <person name="Wingfield B.D."/>
            <person name="Liu M."/>
            <person name="Nguyen H.D."/>
            <person name="Lane F.A."/>
            <person name="Morgan S.W."/>
            <person name="De Vos L."/>
            <person name="Wilken P.M."/>
            <person name="Duong T.A."/>
            <person name="Aylward J."/>
            <person name="Coetzee M.P."/>
            <person name="Dadej K."/>
            <person name="De Beer Z.W."/>
            <person name="Findlay W."/>
            <person name="Havenga M."/>
            <person name="Kolarik M."/>
            <person name="Menzies J.G."/>
            <person name="Naidoo K."/>
            <person name="Pochopski O."/>
            <person name="Shoukouhi P."/>
            <person name="Santana Q.C."/>
            <person name="Seifert K.A."/>
            <person name="Soal N."/>
            <person name="Steenkamp E.T."/>
            <person name="Tatham C.T."/>
            <person name="van der Nest M.A."/>
            <person name="Wingfield M.J."/>
        </authorList>
    </citation>
    <scope>NUCLEOTIDE SEQUENCE [LARGE SCALE GENOMIC DNA]</scope>
    <source>
        <strain evidence="7">CMW44962</strain>
    </source>
</reference>
<keyword evidence="2 7" id="KW-0121">Carboxypeptidase</keyword>
<keyword evidence="4" id="KW-0732">Signal</keyword>
<dbReference type="SUPFAM" id="SSF53474">
    <property type="entry name" value="alpha/beta-Hydrolases"/>
    <property type="match status" value="1"/>
</dbReference>
<evidence type="ECO:0000313" key="8">
    <source>
        <dbReference type="Proteomes" id="UP001138500"/>
    </source>
</evidence>
<evidence type="ECO:0000256" key="1">
    <source>
        <dbReference type="ARBA" id="ARBA00009431"/>
    </source>
</evidence>
<evidence type="ECO:0000256" key="5">
    <source>
        <dbReference type="ARBA" id="ARBA00022801"/>
    </source>
</evidence>